<dbReference type="PANTHER" id="PTHR30093">
    <property type="entry name" value="GENERAL SECRETION PATHWAY PROTEIN G"/>
    <property type="match status" value="1"/>
</dbReference>
<dbReference type="InterPro" id="IPR012902">
    <property type="entry name" value="N_methyl_site"/>
</dbReference>
<dbReference type="SUPFAM" id="SSF54523">
    <property type="entry name" value="Pili subunits"/>
    <property type="match status" value="1"/>
</dbReference>
<dbReference type="NCBIfam" id="TIGR02532">
    <property type="entry name" value="IV_pilin_GFxxxE"/>
    <property type="match status" value="1"/>
</dbReference>
<evidence type="ECO:0000313" key="3">
    <source>
        <dbReference type="EMBL" id="SIQ38936.1"/>
    </source>
</evidence>
<sequence>MNILHRSKGFTLVEIMVAVAIVGIMAAIALPAYFQYVTDARRSDGRANLLQLAQFMERYYTANGRYVDAAGNAPALPFIEAPRDGADKFYDLALGVITAQTYTLTATPKNALAGDACGTLTLNQAGVRGAGGNIDECW</sequence>
<accession>A0A1N6SD95</accession>
<protein>
    <submittedName>
        <fullName evidence="3">Type IV pilus assembly protein PilE</fullName>
    </submittedName>
</protein>
<dbReference type="Proteomes" id="UP000186895">
    <property type="component" value="Unassembled WGS sequence"/>
</dbReference>
<gene>
    <name evidence="3" type="ORF">SAMN05421647_104186</name>
</gene>
<name>A0A1N6SD95_9GAMM</name>
<keyword evidence="4" id="KW-1185">Reference proteome</keyword>
<dbReference type="GO" id="GO:0043683">
    <property type="term" value="P:type IV pilus assembly"/>
    <property type="evidence" value="ECO:0007669"/>
    <property type="project" value="InterPro"/>
</dbReference>
<dbReference type="InterPro" id="IPR045584">
    <property type="entry name" value="Pilin-like"/>
</dbReference>
<dbReference type="RefSeq" id="WP_076462782.1">
    <property type="nucleotide sequence ID" value="NZ_FTMN01000004.1"/>
</dbReference>
<dbReference type="Pfam" id="PF16732">
    <property type="entry name" value="ComP_DUS"/>
    <property type="match status" value="1"/>
</dbReference>
<reference evidence="3 4" key="1">
    <citation type="submission" date="2017-01" db="EMBL/GenBank/DDBJ databases">
        <authorList>
            <person name="Mah S.A."/>
            <person name="Swanson W.J."/>
            <person name="Moy G.W."/>
            <person name="Vacquier V.D."/>
        </authorList>
    </citation>
    <scope>NUCLEOTIDE SEQUENCE [LARGE SCALE GENOMIC DNA]</scope>
    <source>
        <strain evidence="3 4">DSM 7027</strain>
    </source>
</reference>
<dbReference type="InterPro" id="IPR000983">
    <property type="entry name" value="Bac_GSPG_pilin"/>
</dbReference>
<dbReference type="Pfam" id="PF07963">
    <property type="entry name" value="N_methyl"/>
    <property type="match status" value="1"/>
</dbReference>
<dbReference type="PRINTS" id="PR00813">
    <property type="entry name" value="BCTERIALGSPG"/>
</dbReference>
<feature type="transmembrane region" description="Helical" evidence="2">
    <location>
        <begin position="12"/>
        <end position="34"/>
    </location>
</feature>
<dbReference type="InterPro" id="IPR031982">
    <property type="entry name" value="PilE-like"/>
</dbReference>
<keyword evidence="2" id="KW-0472">Membrane</keyword>
<dbReference type="STRING" id="49186.SAMN05421647_104186"/>
<keyword evidence="2" id="KW-1133">Transmembrane helix</keyword>
<dbReference type="PANTHER" id="PTHR30093:SF47">
    <property type="entry name" value="TYPE IV PILUS NON-CORE MINOR PILIN PILE"/>
    <property type="match status" value="1"/>
</dbReference>
<dbReference type="EMBL" id="FTMN01000004">
    <property type="protein sequence ID" value="SIQ38936.1"/>
    <property type="molecule type" value="Genomic_DNA"/>
</dbReference>
<evidence type="ECO:0000256" key="2">
    <source>
        <dbReference type="SAM" id="Phobius"/>
    </source>
</evidence>
<keyword evidence="1" id="KW-0488">Methylation</keyword>
<keyword evidence="2" id="KW-0812">Transmembrane</keyword>
<dbReference type="PROSITE" id="PS00409">
    <property type="entry name" value="PROKAR_NTER_METHYL"/>
    <property type="match status" value="1"/>
</dbReference>
<dbReference type="GO" id="GO:0015627">
    <property type="term" value="C:type II protein secretion system complex"/>
    <property type="evidence" value="ECO:0007669"/>
    <property type="project" value="InterPro"/>
</dbReference>
<evidence type="ECO:0000313" key="4">
    <source>
        <dbReference type="Proteomes" id="UP000186895"/>
    </source>
</evidence>
<dbReference type="GO" id="GO:0015628">
    <property type="term" value="P:protein secretion by the type II secretion system"/>
    <property type="evidence" value="ECO:0007669"/>
    <property type="project" value="InterPro"/>
</dbReference>
<dbReference type="eggNOG" id="COG4968">
    <property type="taxonomic scope" value="Bacteria"/>
</dbReference>
<organism evidence="3 4">
    <name type="scientific">Marinobacterium stanieri</name>
    <dbReference type="NCBI Taxonomy" id="49186"/>
    <lineage>
        <taxon>Bacteria</taxon>
        <taxon>Pseudomonadati</taxon>
        <taxon>Pseudomonadota</taxon>
        <taxon>Gammaproteobacteria</taxon>
        <taxon>Oceanospirillales</taxon>
        <taxon>Oceanospirillaceae</taxon>
        <taxon>Marinobacterium</taxon>
    </lineage>
</organism>
<proteinExistence type="predicted"/>
<dbReference type="Gene3D" id="3.30.700.10">
    <property type="entry name" value="Glycoprotein, Type 4 Pilin"/>
    <property type="match status" value="1"/>
</dbReference>
<dbReference type="AlphaFoldDB" id="A0A1N6SD95"/>
<evidence type="ECO:0000256" key="1">
    <source>
        <dbReference type="ARBA" id="ARBA00022481"/>
    </source>
</evidence>